<proteinExistence type="predicted"/>
<organism evidence="2 3">
    <name type="scientific">Streptomyces malaysiensis</name>
    <dbReference type="NCBI Taxonomy" id="92644"/>
    <lineage>
        <taxon>Bacteria</taxon>
        <taxon>Bacillati</taxon>
        <taxon>Actinomycetota</taxon>
        <taxon>Actinomycetes</taxon>
        <taxon>Kitasatosporales</taxon>
        <taxon>Streptomycetaceae</taxon>
        <taxon>Streptomyces</taxon>
        <taxon>Streptomyces violaceusniger group</taxon>
    </lineage>
</organism>
<dbReference type="EMBL" id="LJIW01000001">
    <property type="protein sequence ID" value="PNG94626.1"/>
    <property type="molecule type" value="Genomic_DNA"/>
</dbReference>
<gene>
    <name evidence="2" type="ORF">SMF913_10651</name>
</gene>
<comment type="caution">
    <text evidence="2">The sequence shown here is derived from an EMBL/GenBank/DDBJ whole genome shotgun (WGS) entry which is preliminary data.</text>
</comment>
<evidence type="ECO:0000256" key="1">
    <source>
        <dbReference type="SAM" id="MobiDB-lite"/>
    </source>
</evidence>
<dbReference type="Proteomes" id="UP000236520">
    <property type="component" value="Unassembled WGS sequence"/>
</dbReference>
<dbReference type="AlphaFoldDB" id="A0A2J7Z2Y1"/>
<accession>A0A2J7Z2Y1</accession>
<evidence type="ECO:0000313" key="3">
    <source>
        <dbReference type="Proteomes" id="UP000236520"/>
    </source>
</evidence>
<keyword evidence="3" id="KW-1185">Reference proteome</keyword>
<name>A0A2J7Z2Y1_STRMQ</name>
<protein>
    <submittedName>
        <fullName evidence="2">Uncharacterized protein</fullName>
    </submittedName>
</protein>
<evidence type="ECO:0000313" key="2">
    <source>
        <dbReference type="EMBL" id="PNG94626.1"/>
    </source>
</evidence>
<feature type="compositionally biased region" description="Basic and acidic residues" evidence="1">
    <location>
        <begin position="19"/>
        <end position="28"/>
    </location>
</feature>
<reference evidence="2 3" key="1">
    <citation type="submission" date="2015-09" db="EMBL/GenBank/DDBJ databases">
        <title>Genome sequence, genome mining and natural product profiling of a biocontrol bacterium Streptomyces malaysiensis F913.</title>
        <authorList>
            <person name="Xu Y."/>
            <person name="Wei J."/>
            <person name="Xie J."/>
            <person name="Li T."/>
            <person name="Zhou Z."/>
        </authorList>
    </citation>
    <scope>NUCLEOTIDE SEQUENCE [LARGE SCALE GENOMIC DNA]</scope>
    <source>
        <strain evidence="2 3">F913</strain>
    </source>
</reference>
<feature type="region of interest" description="Disordered" evidence="1">
    <location>
        <begin position="1"/>
        <end position="41"/>
    </location>
</feature>
<sequence length="41" mass="4431">MWRVSAARPPVGPPIPRTRRAEAERHGADSIVVDGQRIAGP</sequence>